<feature type="chain" id="PRO_5026161009" description="Type IV pilus biogenesis protein PilP" evidence="1">
    <location>
        <begin position="26"/>
        <end position="267"/>
    </location>
</feature>
<dbReference type="EMBL" id="CP049811">
    <property type="protein sequence ID" value="QIK39410.1"/>
    <property type="molecule type" value="Genomic_DNA"/>
</dbReference>
<evidence type="ECO:0008006" key="4">
    <source>
        <dbReference type="Google" id="ProtNLM"/>
    </source>
</evidence>
<evidence type="ECO:0000313" key="2">
    <source>
        <dbReference type="EMBL" id="QIK39410.1"/>
    </source>
</evidence>
<dbReference type="KEGG" id="mon:G8E03_00750"/>
<keyword evidence="1" id="KW-0732">Signal</keyword>
<dbReference type="Proteomes" id="UP000500791">
    <property type="component" value="Chromosome"/>
</dbReference>
<proteinExistence type="predicted"/>
<sequence length="267" mass="28424">MQSGGLTSTLRFAFAAIVIATGAHAHATADFPAPASSAIGPAPAVSMDIPLHGHLSRNVSPVAGLRVAQAGEQTSGAVETSMPPRPRPSGINMSGLVGENSIIGEPVAVDQTGTIVRPRPRATVATDITDRAVVEQLPDTDAPIDVVSEPASDILRPRPRPEGFGREIRSIVTQQQIQRVQEENESTPATATVRNAASDDDRISLDRITLIGVFGTEETRRALLRMPNGDFQPIARGTLVDGWRVLTIDRDTVRIGRNSEVLILEMP</sequence>
<evidence type="ECO:0000256" key="1">
    <source>
        <dbReference type="SAM" id="SignalP"/>
    </source>
</evidence>
<evidence type="ECO:0000313" key="3">
    <source>
        <dbReference type="Proteomes" id="UP000500791"/>
    </source>
</evidence>
<gene>
    <name evidence="2" type="ORF">G8E03_00750</name>
</gene>
<reference evidence="2 3" key="1">
    <citation type="submission" date="2020-03" db="EMBL/GenBank/DDBJ databases">
        <title>Complete genome sequence of Monaibacterium sp. ALG8 with diverse plasmids.</title>
        <authorList>
            <person name="Sun C."/>
        </authorList>
    </citation>
    <scope>NUCLEOTIDE SEQUENCE [LARGE SCALE GENOMIC DNA]</scope>
    <source>
        <strain evidence="2 3">ALG8</strain>
    </source>
</reference>
<name>A0A6G7VHN8_9RHOB</name>
<keyword evidence="3" id="KW-1185">Reference proteome</keyword>
<feature type="signal peptide" evidence="1">
    <location>
        <begin position="1"/>
        <end position="25"/>
    </location>
</feature>
<protein>
    <recommendedName>
        <fullName evidence="4">Type IV pilus biogenesis protein PilP</fullName>
    </recommendedName>
</protein>
<dbReference type="AlphaFoldDB" id="A0A6G7VHN8"/>
<organism evidence="2 3">
    <name type="scientific">Pontivivens nitratireducens</name>
    <dbReference type="NCBI Taxonomy" id="2758038"/>
    <lineage>
        <taxon>Bacteria</taxon>
        <taxon>Pseudomonadati</taxon>
        <taxon>Pseudomonadota</taxon>
        <taxon>Alphaproteobacteria</taxon>
        <taxon>Rhodobacterales</taxon>
        <taxon>Paracoccaceae</taxon>
        <taxon>Pontivivens</taxon>
    </lineage>
</organism>
<accession>A0A6G7VHN8</accession>